<keyword evidence="7 11" id="KW-1133">Transmembrane helix</keyword>
<dbReference type="Proteomes" id="UP000594260">
    <property type="component" value="Unplaced"/>
</dbReference>
<keyword evidence="4" id="KW-1003">Cell membrane</keyword>
<evidence type="ECO:0000256" key="6">
    <source>
        <dbReference type="ARBA" id="ARBA00022729"/>
    </source>
</evidence>
<evidence type="ECO:0000256" key="10">
    <source>
        <dbReference type="ARBA" id="ARBA00023303"/>
    </source>
</evidence>
<dbReference type="PRINTS" id="PR00252">
    <property type="entry name" value="NRIONCHANNEL"/>
</dbReference>
<dbReference type="OMA" id="DIRINWI"/>
<dbReference type="SUPFAM" id="SSF63712">
    <property type="entry name" value="Nicotinic receptor ligand binding domain-like"/>
    <property type="match status" value="1"/>
</dbReference>
<dbReference type="InterPro" id="IPR036719">
    <property type="entry name" value="Neuro-gated_channel_TM_sf"/>
</dbReference>
<evidence type="ECO:0000256" key="11">
    <source>
        <dbReference type="RuleBase" id="RU000687"/>
    </source>
</evidence>
<evidence type="ECO:0000256" key="2">
    <source>
        <dbReference type="ARBA" id="ARBA00004236"/>
    </source>
</evidence>
<dbReference type="GeneID" id="111250939"/>
<sequence>MIMITTRATPLILLLLLLAGASVSAERSVLAQQLLENYEIEPPNDGQIDVEVHVYIRNFEYNSSADRKHRMQLLLRLKWEDSRLQHQSHLETVNFPADGIWVPDIYFENEIQVTEQRTLQGSNTARVNRNGEVYFQRRLNVELSCPMDLHNYPLDIQRCPLIISSWSLPETRLRLKWSSVPIMLNKHVLEMGDFRLKSFETQNCSSSTSADIISCIHIDFVMERMVLPYLVRVFIPLSMCVLISCLSFWIFCSPVRITLLMVDLMGATFLAHFITVNSPVTDYTKYIDVFTGTSLAFIVFALIEFVTVQFVYKRELMSEKVHSMMNDIRINWIDYLCRFFVPLLFLVFVIVYFALALFSRA</sequence>
<evidence type="ECO:0000256" key="8">
    <source>
        <dbReference type="ARBA" id="ARBA00023065"/>
    </source>
</evidence>
<evidence type="ECO:0000313" key="14">
    <source>
        <dbReference type="Proteomes" id="UP000594260"/>
    </source>
</evidence>
<dbReference type="InterPro" id="IPR036734">
    <property type="entry name" value="Neur_chan_lig-bd_sf"/>
</dbReference>
<dbReference type="Gene3D" id="1.20.58.390">
    <property type="entry name" value="Neurotransmitter-gated ion-channel transmembrane domain"/>
    <property type="match status" value="1"/>
</dbReference>
<dbReference type="InterPro" id="IPR038050">
    <property type="entry name" value="Neuro_actylchol_rec"/>
</dbReference>
<dbReference type="SUPFAM" id="SSF90112">
    <property type="entry name" value="Neurotransmitter-gated ion-channel transmembrane pore"/>
    <property type="match status" value="1"/>
</dbReference>
<name>A0A7M7K7J7_VARDE</name>
<dbReference type="Gene3D" id="2.70.170.10">
    <property type="entry name" value="Neurotransmitter-gated ion-channel ligand-binding domain"/>
    <property type="match status" value="1"/>
</dbReference>
<evidence type="ECO:0000313" key="13">
    <source>
        <dbReference type="EnsemblMetazoa" id="XP_022662680"/>
    </source>
</evidence>
<feature type="transmembrane region" description="Helical" evidence="11">
    <location>
        <begin position="294"/>
        <end position="312"/>
    </location>
</feature>
<dbReference type="EnsemblMetazoa" id="XM_022806945">
    <property type="protein sequence ID" value="XP_022662680"/>
    <property type="gene ID" value="LOC111250939"/>
</dbReference>
<protein>
    <recommendedName>
        <fullName evidence="12">Neurotransmitter-gated ion-channel ligand-binding domain-containing protein</fullName>
    </recommendedName>
</protein>
<keyword evidence="14" id="KW-1185">Reference proteome</keyword>
<dbReference type="GO" id="GO:0005230">
    <property type="term" value="F:extracellular ligand-gated monoatomic ion channel activity"/>
    <property type="evidence" value="ECO:0007669"/>
    <property type="project" value="InterPro"/>
</dbReference>
<evidence type="ECO:0000256" key="9">
    <source>
        <dbReference type="ARBA" id="ARBA00023136"/>
    </source>
</evidence>
<evidence type="ECO:0000259" key="12">
    <source>
        <dbReference type="Pfam" id="PF02931"/>
    </source>
</evidence>
<reference evidence="13" key="1">
    <citation type="submission" date="2021-01" db="UniProtKB">
        <authorList>
            <consortium name="EnsemblMetazoa"/>
        </authorList>
    </citation>
    <scope>IDENTIFICATION</scope>
</reference>
<dbReference type="PRINTS" id="PR00253">
    <property type="entry name" value="GABAARECEPTR"/>
</dbReference>
<dbReference type="PANTHER" id="PTHR18945">
    <property type="entry name" value="NEUROTRANSMITTER GATED ION CHANNEL"/>
    <property type="match status" value="1"/>
</dbReference>
<dbReference type="PROSITE" id="PS00236">
    <property type="entry name" value="NEUROTR_ION_CHANNEL"/>
    <property type="match status" value="1"/>
</dbReference>
<dbReference type="InterPro" id="IPR006028">
    <property type="entry name" value="GABAA/Glycine_rcpt"/>
</dbReference>
<keyword evidence="9 11" id="KW-0472">Membrane</keyword>
<dbReference type="GO" id="GO:0004888">
    <property type="term" value="F:transmembrane signaling receptor activity"/>
    <property type="evidence" value="ECO:0007669"/>
    <property type="project" value="InterPro"/>
</dbReference>
<keyword evidence="10 11" id="KW-0407">Ion channel</keyword>
<dbReference type="InterPro" id="IPR006202">
    <property type="entry name" value="Neur_chan_lig-bd"/>
</dbReference>
<dbReference type="GO" id="GO:0005886">
    <property type="term" value="C:plasma membrane"/>
    <property type="evidence" value="ECO:0007669"/>
    <property type="project" value="UniProtKB-SubCell"/>
</dbReference>
<keyword evidence="8 11" id="KW-0406">Ion transport</keyword>
<feature type="signal peptide" evidence="11">
    <location>
        <begin position="1"/>
        <end position="25"/>
    </location>
</feature>
<dbReference type="AlphaFoldDB" id="A0A7M7K7J7"/>
<comment type="similarity">
    <text evidence="11">Belongs to the ligand-gated ion channel (TC 1.A.9) family.</text>
</comment>
<feature type="transmembrane region" description="Helical" evidence="11">
    <location>
        <begin position="333"/>
        <end position="358"/>
    </location>
</feature>
<keyword evidence="3 11" id="KW-0813">Transport</keyword>
<feature type="chain" id="PRO_5029941803" description="Neurotransmitter-gated ion-channel ligand-binding domain-containing protein" evidence="11">
    <location>
        <begin position="26"/>
        <end position="361"/>
    </location>
</feature>
<dbReference type="InterPro" id="IPR018000">
    <property type="entry name" value="Neurotransmitter_ion_chnl_CS"/>
</dbReference>
<evidence type="ECO:0000256" key="7">
    <source>
        <dbReference type="ARBA" id="ARBA00022989"/>
    </source>
</evidence>
<dbReference type="RefSeq" id="XP_022662680.1">
    <property type="nucleotide sequence ID" value="XM_022806945.1"/>
</dbReference>
<organism evidence="13 14">
    <name type="scientific">Varroa destructor</name>
    <name type="common">Honeybee mite</name>
    <dbReference type="NCBI Taxonomy" id="109461"/>
    <lineage>
        <taxon>Eukaryota</taxon>
        <taxon>Metazoa</taxon>
        <taxon>Ecdysozoa</taxon>
        <taxon>Arthropoda</taxon>
        <taxon>Chelicerata</taxon>
        <taxon>Arachnida</taxon>
        <taxon>Acari</taxon>
        <taxon>Parasitiformes</taxon>
        <taxon>Mesostigmata</taxon>
        <taxon>Gamasina</taxon>
        <taxon>Dermanyssoidea</taxon>
        <taxon>Varroidae</taxon>
        <taxon>Varroa</taxon>
    </lineage>
</organism>
<keyword evidence="5 11" id="KW-0812">Transmembrane</keyword>
<keyword evidence="6 11" id="KW-0732">Signal</keyword>
<feature type="domain" description="Neurotransmitter-gated ion-channel ligand-binding" evidence="12">
    <location>
        <begin position="30"/>
        <end position="224"/>
    </location>
</feature>
<proteinExistence type="inferred from homology"/>
<dbReference type="InParanoid" id="A0A7M7K7J7"/>
<evidence type="ECO:0000256" key="5">
    <source>
        <dbReference type="ARBA" id="ARBA00022692"/>
    </source>
</evidence>
<dbReference type="OrthoDB" id="407674at2759"/>
<dbReference type="Pfam" id="PF02931">
    <property type="entry name" value="Neur_chan_LBD"/>
    <property type="match status" value="1"/>
</dbReference>
<evidence type="ECO:0000256" key="1">
    <source>
        <dbReference type="ARBA" id="ARBA00004141"/>
    </source>
</evidence>
<feature type="transmembrane region" description="Helical" evidence="11">
    <location>
        <begin position="257"/>
        <end position="274"/>
    </location>
</feature>
<accession>A0A7M7K7J7</accession>
<evidence type="ECO:0000256" key="3">
    <source>
        <dbReference type="ARBA" id="ARBA00022448"/>
    </source>
</evidence>
<evidence type="ECO:0000256" key="4">
    <source>
        <dbReference type="ARBA" id="ARBA00022475"/>
    </source>
</evidence>
<dbReference type="KEGG" id="vde:111250939"/>
<dbReference type="InterPro" id="IPR006201">
    <property type="entry name" value="Neur_channel"/>
</dbReference>
<comment type="subcellular location">
    <subcellularLocation>
        <location evidence="2">Cell membrane</location>
    </subcellularLocation>
    <subcellularLocation>
        <location evidence="1">Membrane</location>
        <topology evidence="1">Multi-pass membrane protein</topology>
    </subcellularLocation>
</comment>
<feature type="transmembrane region" description="Helical" evidence="11">
    <location>
        <begin position="229"/>
        <end position="250"/>
    </location>
</feature>